<evidence type="ECO:0000256" key="6">
    <source>
        <dbReference type="ARBA" id="ARBA00022777"/>
    </source>
</evidence>
<dbReference type="Pfam" id="PF00512">
    <property type="entry name" value="HisKA"/>
    <property type="match status" value="1"/>
</dbReference>
<dbReference type="PANTHER" id="PTHR43065:SF46">
    <property type="entry name" value="C4-DICARBOXYLATE TRANSPORT SENSOR PROTEIN DCTB"/>
    <property type="match status" value="1"/>
</dbReference>
<dbReference type="Gene3D" id="3.30.565.10">
    <property type="entry name" value="Histidine kinase-like ATPase, C-terminal domain"/>
    <property type="match status" value="1"/>
</dbReference>
<dbReference type="InterPro" id="IPR003594">
    <property type="entry name" value="HATPase_dom"/>
</dbReference>
<dbReference type="SMART" id="SM00091">
    <property type="entry name" value="PAS"/>
    <property type="match status" value="2"/>
</dbReference>
<reference evidence="12" key="1">
    <citation type="submission" date="2015-03" db="EMBL/GenBank/DDBJ databases">
        <authorList>
            <person name="Nijsse Bart"/>
        </authorList>
    </citation>
    <scope>NUCLEOTIDE SEQUENCE [LARGE SCALE GENOMIC DNA]</scope>
</reference>
<proteinExistence type="predicted"/>
<dbReference type="NCBIfam" id="TIGR00229">
    <property type="entry name" value="sensory_box"/>
    <property type="match status" value="1"/>
</dbReference>
<evidence type="ECO:0000256" key="1">
    <source>
        <dbReference type="ARBA" id="ARBA00000085"/>
    </source>
</evidence>
<dbReference type="InterPro" id="IPR013767">
    <property type="entry name" value="PAS_fold"/>
</dbReference>
<dbReference type="GO" id="GO:0005524">
    <property type="term" value="F:ATP binding"/>
    <property type="evidence" value="ECO:0007669"/>
    <property type="project" value="UniProtKB-KW"/>
</dbReference>
<keyword evidence="3" id="KW-0597">Phosphoprotein</keyword>
<dbReference type="PROSITE" id="PS50109">
    <property type="entry name" value="HIS_KIN"/>
    <property type="match status" value="1"/>
</dbReference>
<feature type="domain" description="PAS" evidence="10">
    <location>
        <begin position="167"/>
        <end position="203"/>
    </location>
</feature>
<protein>
    <recommendedName>
        <fullName evidence="2">histidine kinase</fullName>
        <ecNumber evidence="2">2.7.13.3</ecNumber>
    </recommendedName>
</protein>
<dbReference type="SUPFAM" id="SSF55874">
    <property type="entry name" value="ATPase domain of HSP90 chaperone/DNA topoisomerase II/histidine kinase"/>
    <property type="match status" value="1"/>
</dbReference>
<dbReference type="CDD" id="cd00130">
    <property type="entry name" value="PAS"/>
    <property type="match status" value="2"/>
</dbReference>
<organism evidence="11 12">
    <name type="scientific">Sporomusa ovata</name>
    <dbReference type="NCBI Taxonomy" id="2378"/>
    <lineage>
        <taxon>Bacteria</taxon>
        <taxon>Bacillati</taxon>
        <taxon>Bacillota</taxon>
        <taxon>Negativicutes</taxon>
        <taxon>Selenomonadales</taxon>
        <taxon>Sporomusaceae</taxon>
        <taxon>Sporomusa</taxon>
    </lineage>
</organism>
<dbReference type="PANTHER" id="PTHR43065">
    <property type="entry name" value="SENSOR HISTIDINE KINASE"/>
    <property type="match status" value="1"/>
</dbReference>
<dbReference type="Gene3D" id="1.10.287.130">
    <property type="match status" value="1"/>
</dbReference>
<keyword evidence="12" id="KW-1185">Reference proteome</keyword>
<dbReference type="Gene3D" id="3.30.450.20">
    <property type="entry name" value="PAS domain"/>
    <property type="match status" value="2"/>
</dbReference>
<dbReference type="Pfam" id="PF13426">
    <property type="entry name" value="PAS_9"/>
    <property type="match status" value="1"/>
</dbReference>
<dbReference type="InterPro" id="IPR003661">
    <property type="entry name" value="HisK_dim/P_dom"/>
</dbReference>
<keyword evidence="4" id="KW-0808">Transferase</keyword>
<evidence type="ECO:0000256" key="3">
    <source>
        <dbReference type="ARBA" id="ARBA00022553"/>
    </source>
</evidence>
<keyword evidence="7" id="KW-0067">ATP-binding</keyword>
<dbReference type="InterPro" id="IPR005467">
    <property type="entry name" value="His_kinase_dom"/>
</dbReference>
<evidence type="ECO:0000313" key="12">
    <source>
        <dbReference type="Proteomes" id="UP000049855"/>
    </source>
</evidence>
<dbReference type="RefSeq" id="WP_054954613.1">
    <property type="nucleotide sequence ID" value="NZ_CTRP01000015.1"/>
</dbReference>
<dbReference type="SUPFAM" id="SSF55785">
    <property type="entry name" value="PYP-like sensor domain (PAS domain)"/>
    <property type="match status" value="2"/>
</dbReference>
<gene>
    <name evidence="11" type="ORF">SpAn4DRAFT_4291</name>
</gene>
<keyword evidence="6 11" id="KW-0418">Kinase</keyword>
<feature type="domain" description="PAS" evidence="10">
    <location>
        <begin position="53"/>
        <end position="97"/>
    </location>
</feature>
<dbReference type="GO" id="GO:0000155">
    <property type="term" value="F:phosphorelay sensor kinase activity"/>
    <property type="evidence" value="ECO:0007669"/>
    <property type="project" value="InterPro"/>
</dbReference>
<evidence type="ECO:0000259" key="9">
    <source>
        <dbReference type="PROSITE" id="PS50109"/>
    </source>
</evidence>
<dbReference type="PROSITE" id="PS50112">
    <property type="entry name" value="PAS"/>
    <property type="match status" value="2"/>
</dbReference>
<dbReference type="EC" id="2.7.13.3" evidence="2"/>
<dbReference type="CDD" id="cd00082">
    <property type="entry name" value="HisKA"/>
    <property type="match status" value="1"/>
</dbReference>
<comment type="catalytic activity">
    <reaction evidence="1">
        <text>ATP + protein L-histidine = ADP + protein N-phospho-L-histidine.</text>
        <dbReference type="EC" id="2.7.13.3"/>
    </reaction>
</comment>
<evidence type="ECO:0000256" key="8">
    <source>
        <dbReference type="ARBA" id="ARBA00023012"/>
    </source>
</evidence>
<dbReference type="InterPro" id="IPR000014">
    <property type="entry name" value="PAS"/>
</dbReference>
<dbReference type="AlphaFoldDB" id="A0A0U1L7T6"/>
<dbReference type="Proteomes" id="UP000049855">
    <property type="component" value="Unassembled WGS sequence"/>
</dbReference>
<dbReference type="SMART" id="SM00388">
    <property type="entry name" value="HisKA"/>
    <property type="match status" value="1"/>
</dbReference>
<dbReference type="GO" id="GO:0006355">
    <property type="term" value="P:regulation of DNA-templated transcription"/>
    <property type="evidence" value="ECO:0007669"/>
    <property type="project" value="InterPro"/>
</dbReference>
<accession>A0A0U1L7T6</accession>
<keyword evidence="5" id="KW-0547">Nucleotide-binding</keyword>
<evidence type="ECO:0000256" key="5">
    <source>
        <dbReference type="ARBA" id="ARBA00022741"/>
    </source>
</evidence>
<feature type="domain" description="Histidine kinase" evidence="9">
    <location>
        <begin position="303"/>
        <end position="465"/>
    </location>
</feature>
<dbReference type="InterPro" id="IPR036097">
    <property type="entry name" value="HisK_dim/P_sf"/>
</dbReference>
<evidence type="ECO:0000256" key="7">
    <source>
        <dbReference type="ARBA" id="ARBA00022840"/>
    </source>
</evidence>
<sequence>MHNHEDIKKLKQEELLEQLQEANNVLSAIKNGEVDALLVSHHHKDQVYILKGADYIYRVLVEEMQEGYLTIDISGHILFCNRKFAELVNVPLDKIIGSPTSLYFSLSDLSAMNQTLNAGQARYKKETWIKTQQGKQVSVNISSARLTMETDMFACIVVTDLTEQKRREKFTNLVLDQATEAILVCDTNGAIVKANTMATSLFGEQIVSQQFDSAIPLYCEIRHKSLNLESLLRHENDLKQEICFNGKDSTFYFLVSASMLLDKENGEAFGSVVMLTDITDNLKFKKEMNRLDRLNIIGEMAAGIGHEVRNPMTTVRGFLQHFVHKDEFKKHRASFDLMIEELDRANSIITEFLSLAKNKTVERHPVNINSLIKNILPLLQADALRLGHQIIFMGESTHEIHADEKEIRQCILNLVRNGLEAMKTNGTLYIKTLEQNEKVFLTVIDQGEGIPDTIMDKIGTPFFYH</sequence>
<dbReference type="EMBL" id="CTRP01000015">
    <property type="protein sequence ID" value="CQR74934.1"/>
    <property type="molecule type" value="Genomic_DNA"/>
</dbReference>
<dbReference type="InterPro" id="IPR035965">
    <property type="entry name" value="PAS-like_dom_sf"/>
</dbReference>
<evidence type="ECO:0000259" key="10">
    <source>
        <dbReference type="PROSITE" id="PS50112"/>
    </source>
</evidence>
<evidence type="ECO:0000256" key="2">
    <source>
        <dbReference type="ARBA" id="ARBA00012438"/>
    </source>
</evidence>
<dbReference type="Pfam" id="PF02518">
    <property type="entry name" value="HATPase_c"/>
    <property type="match status" value="1"/>
</dbReference>
<evidence type="ECO:0000313" key="11">
    <source>
        <dbReference type="EMBL" id="CQR74934.1"/>
    </source>
</evidence>
<dbReference type="SUPFAM" id="SSF47384">
    <property type="entry name" value="Homodimeric domain of signal transducing histidine kinase"/>
    <property type="match status" value="1"/>
</dbReference>
<evidence type="ECO:0000256" key="4">
    <source>
        <dbReference type="ARBA" id="ARBA00022679"/>
    </source>
</evidence>
<dbReference type="InterPro" id="IPR036890">
    <property type="entry name" value="HATPase_C_sf"/>
</dbReference>
<keyword evidence="8" id="KW-0902">Two-component regulatory system</keyword>
<dbReference type="Pfam" id="PF00989">
    <property type="entry name" value="PAS"/>
    <property type="match status" value="1"/>
</dbReference>
<name>A0A0U1L7T6_9FIRM</name>